<protein>
    <submittedName>
        <fullName evidence="1">Uncharacterized protein</fullName>
    </submittedName>
</protein>
<accession>A0A565AXC5</accession>
<proteinExistence type="predicted"/>
<dbReference type="AlphaFoldDB" id="A0A565AXC5"/>
<keyword evidence="2" id="KW-1185">Reference proteome</keyword>
<dbReference type="Proteomes" id="UP000489600">
    <property type="component" value="Unassembled WGS sequence"/>
</dbReference>
<comment type="caution">
    <text evidence="1">The sequence shown here is derived from an EMBL/GenBank/DDBJ whole genome shotgun (WGS) entry which is preliminary data.</text>
</comment>
<sequence>MRSLIANIVPGCLMTSTIARRNCIPVTTEGTHDDLSLWRKDDGNARLMLTSTDMPGKTIGE</sequence>
<dbReference type="EMBL" id="CABITT030000002">
    <property type="protein sequence ID" value="VVA93997.1"/>
    <property type="molecule type" value="Genomic_DNA"/>
</dbReference>
<gene>
    <name evidence="1" type="ORF">ANE_LOCUS4442</name>
</gene>
<reference evidence="1" key="1">
    <citation type="submission" date="2019-07" db="EMBL/GenBank/DDBJ databases">
        <authorList>
            <person name="Dittberner H."/>
        </authorList>
    </citation>
    <scope>NUCLEOTIDE SEQUENCE [LARGE SCALE GENOMIC DNA]</scope>
</reference>
<evidence type="ECO:0000313" key="2">
    <source>
        <dbReference type="Proteomes" id="UP000489600"/>
    </source>
</evidence>
<organism evidence="1 2">
    <name type="scientific">Arabis nemorensis</name>
    <dbReference type="NCBI Taxonomy" id="586526"/>
    <lineage>
        <taxon>Eukaryota</taxon>
        <taxon>Viridiplantae</taxon>
        <taxon>Streptophyta</taxon>
        <taxon>Embryophyta</taxon>
        <taxon>Tracheophyta</taxon>
        <taxon>Spermatophyta</taxon>
        <taxon>Magnoliopsida</taxon>
        <taxon>eudicotyledons</taxon>
        <taxon>Gunneridae</taxon>
        <taxon>Pentapetalae</taxon>
        <taxon>rosids</taxon>
        <taxon>malvids</taxon>
        <taxon>Brassicales</taxon>
        <taxon>Brassicaceae</taxon>
        <taxon>Arabideae</taxon>
        <taxon>Arabis</taxon>
    </lineage>
</organism>
<name>A0A565AXC5_9BRAS</name>
<evidence type="ECO:0000313" key="1">
    <source>
        <dbReference type="EMBL" id="VVA93997.1"/>
    </source>
</evidence>